<reference evidence="1" key="1">
    <citation type="submission" date="2015-11" db="EMBL/GenBank/DDBJ databases">
        <title>De novo transcriptome assembly of four potential Pierce s Disease insect vectors from Arizona vineyards.</title>
        <authorList>
            <person name="Tassone E.E."/>
        </authorList>
    </citation>
    <scope>NUCLEOTIDE SEQUENCE</scope>
</reference>
<dbReference type="EMBL" id="GECU01020497">
    <property type="protein sequence ID" value="JAS87209.1"/>
    <property type="molecule type" value="Transcribed_RNA"/>
</dbReference>
<feature type="non-terminal residue" evidence="1">
    <location>
        <position position="1"/>
    </location>
</feature>
<dbReference type="AlphaFoldDB" id="A0A1B6IJW6"/>
<sequence>LSVKNLIDSQNIINLPETMEPKVVILQEGTDMLYHSRSPDDTMGYIYTLINIVKAKFPKTIIIVNSIIGKKNYLTQLLMKANSNIKWVCREKQVVFCDTHKRLPSD</sequence>
<protein>
    <submittedName>
        <fullName evidence="1">Uncharacterized protein</fullName>
    </submittedName>
</protein>
<name>A0A1B6IJW6_9HEMI</name>
<dbReference type="InterPro" id="IPR036514">
    <property type="entry name" value="SGNH_hydro_sf"/>
</dbReference>
<dbReference type="Gene3D" id="3.40.50.1110">
    <property type="entry name" value="SGNH hydrolase"/>
    <property type="match status" value="1"/>
</dbReference>
<gene>
    <name evidence="1" type="ORF">g.55920</name>
</gene>
<feature type="non-terminal residue" evidence="1">
    <location>
        <position position="106"/>
    </location>
</feature>
<accession>A0A1B6IJW6</accession>
<proteinExistence type="predicted"/>
<dbReference type="SUPFAM" id="SSF52266">
    <property type="entry name" value="SGNH hydrolase"/>
    <property type="match status" value="1"/>
</dbReference>
<organism evidence="1">
    <name type="scientific">Homalodisca liturata</name>
    <dbReference type="NCBI Taxonomy" id="320908"/>
    <lineage>
        <taxon>Eukaryota</taxon>
        <taxon>Metazoa</taxon>
        <taxon>Ecdysozoa</taxon>
        <taxon>Arthropoda</taxon>
        <taxon>Hexapoda</taxon>
        <taxon>Insecta</taxon>
        <taxon>Pterygota</taxon>
        <taxon>Neoptera</taxon>
        <taxon>Paraneoptera</taxon>
        <taxon>Hemiptera</taxon>
        <taxon>Auchenorrhyncha</taxon>
        <taxon>Membracoidea</taxon>
        <taxon>Cicadellidae</taxon>
        <taxon>Cicadellinae</taxon>
        <taxon>Proconiini</taxon>
        <taxon>Homalodisca</taxon>
    </lineage>
</organism>
<evidence type="ECO:0000313" key="1">
    <source>
        <dbReference type="EMBL" id="JAS87209.1"/>
    </source>
</evidence>